<comment type="caution">
    <text evidence="10">The sequence shown here is derived from an EMBL/GenBank/DDBJ whole genome shotgun (WGS) entry which is preliminary data.</text>
</comment>
<comment type="similarity">
    <text evidence="1 7">Belongs to the iron/manganese superoxide dismutase family.</text>
</comment>
<dbReference type="Pfam" id="PF02777">
    <property type="entry name" value="Sod_Fe_C"/>
    <property type="match status" value="1"/>
</dbReference>
<dbReference type="Gene3D" id="1.10.287.990">
    <property type="entry name" value="Fe,Mn superoxide dismutase (SOD) domain"/>
    <property type="match status" value="1"/>
</dbReference>
<feature type="binding site" evidence="6">
    <location>
        <position position="183"/>
    </location>
    <ligand>
        <name>Mn(2+)</name>
        <dbReference type="ChEBI" id="CHEBI:29035"/>
    </ligand>
</feature>
<dbReference type="InterPro" id="IPR001189">
    <property type="entry name" value="Mn/Fe_SOD"/>
</dbReference>
<dbReference type="PIRSF" id="PIRSF000349">
    <property type="entry name" value="SODismutase"/>
    <property type="match status" value="1"/>
</dbReference>
<dbReference type="Gene3D" id="3.55.40.20">
    <property type="entry name" value="Iron/manganese superoxide dismutase, C-terminal domain"/>
    <property type="match status" value="1"/>
</dbReference>
<keyword evidence="3 6" id="KW-0479">Metal-binding</keyword>
<evidence type="ECO:0000256" key="2">
    <source>
        <dbReference type="ARBA" id="ARBA00012682"/>
    </source>
</evidence>
<comment type="function">
    <text evidence="7">Destroys radicals which are normally produced within the cells and which are toxic to biological systems.</text>
</comment>
<sequence length="221" mass="25071">MRQHLFGPPLAAHVSRMTRGEFPMAFELPALPYDYDALAPFMSRETLELHHDKHHQAYVTNGNKLLEGSGLEGKSLEEIVKESYGTNQGLFNNAGQHYNHIQFWKWMKKGGGGKKLPGKLEKAIESDLGGYDKFREDFIAAGVGQFGSGWAWLSVKNGKLEISKTPNGENPLVHGATPILGVDVWEHSYYVDYRNLRPKYLEAFVDNLINWEFVEELYEKA</sequence>
<evidence type="ECO:0000259" key="8">
    <source>
        <dbReference type="Pfam" id="PF00081"/>
    </source>
</evidence>
<keyword evidence="4 7" id="KW-0560">Oxidoreductase</keyword>
<evidence type="ECO:0000256" key="5">
    <source>
        <dbReference type="ARBA" id="ARBA00023004"/>
    </source>
</evidence>
<evidence type="ECO:0000256" key="3">
    <source>
        <dbReference type="ARBA" id="ARBA00022723"/>
    </source>
</evidence>
<dbReference type="InterPro" id="IPR019832">
    <property type="entry name" value="Mn/Fe_SOD_C"/>
</dbReference>
<evidence type="ECO:0000256" key="6">
    <source>
        <dbReference type="PIRSR" id="PIRSR000349-1"/>
    </source>
</evidence>
<dbReference type="SUPFAM" id="SSF54719">
    <property type="entry name" value="Fe,Mn superoxide dismutase (SOD), C-terminal domain"/>
    <property type="match status" value="1"/>
</dbReference>
<dbReference type="GO" id="GO:0046872">
    <property type="term" value="F:metal ion binding"/>
    <property type="evidence" value="ECO:0007669"/>
    <property type="project" value="UniProtKB-KW"/>
</dbReference>
<dbReference type="PANTHER" id="PTHR42769:SF3">
    <property type="entry name" value="SUPEROXIDE DISMUTASE [FE] 2, CHLOROPLASTIC"/>
    <property type="match status" value="1"/>
</dbReference>
<dbReference type="Proteomes" id="UP000004386">
    <property type="component" value="Unassembled WGS sequence"/>
</dbReference>
<feature type="domain" description="Manganese/iron superoxide dismutase N-terminal" evidence="8">
    <location>
        <begin position="26"/>
        <end position="107"/>
    </location>
</feature>
<dbReference type="FunFam" id="1.10.287.990:FF:000002">
    <property type="entry name" value="Superoxide dismutase"/>
    <property type="match status" value="1"/>
</dbReference>
<dbReference type="InterPro" id="IPR019833">
    <property type="entry name" value="Mn/Fe_SOD_BS"/>
</dbReference>
<organism evidence="10 11">
    <name type="scientific">Brucella intermedia LMG 3301</name>
    <dbReference type="NCBI Taxonomy" id="641118"/>
    <lineage>
        <taxon>Bacteria</taxon>
        <taxon>Pseudomonadati</taxon>
        <taxon>Pseudomonadota</taxon>
        <taxon>Alphaproteobacteria</taxon>
        <taxon>Hyphomicrobiales</taxon>
        <taxon>Brucellaceae</taxon>
        <taxon>Brucella/Ochrobactrum group</taxon>
        <taxon>Brucella</taxon>
    </lineage>
</organism>
<dbReference type="InterPro" id="IPR036324">
    <property type="entry name" value="Mn/Fe_SOD_N_sf"/>
</dbReference>
<comment type="catalytic activity">
    <reaction evidence="7">
        <text>2 superoxide + 2 H(+) = H2O2 + O2</text>
        <dbReference type="Rhea" id="RHEA:20696"/>
        <dbReference type="ChEBI" id="CHEBI:15378"/>
        <dbReference type="ChEBI" id="CHEBI:15379"/>
        <dbReference type="ChEBI" id="CHEBI:16240"/>
        <dbReference type="ChEBI" id="CHEBI:18421"/>
        <dbReference type="EC" id="1.15.1.1"/>
    </reaction>
</comment>
<evidence type="ECO:0000313" key="10">
    <source>
        <dbReference type="EMBL" id="EEQ95256.1"/>
    </source>
</evidence>
<dbReference type="Pfam" id="PF00081">
    <property type="entry name" value="Sod_Fe_N"/>
    <property type="match status" value="1"/>
</dbReference>
<keyword evidence="5" id="KW-0408">Iron</keyword>
<evidence type="ECO:0000256" key="1">
    <source>
        <dbReference type="ARBA" id="ARBA00008714"/>
    </source>
</evidence>
<reference evidence="10 11" key="1">
    <citation type="submission" date="2009-05" db="EMBL/GenBank/DDBJ databases">
        <authorList>
            <person name="Setubal J.C."/>
            <person name="Boyle S."/>
            <person name="Crasta O.R."/>
            <person name="Gillespie J.J."/>
            <person name="Kenyon R.W."/>
            <person name="Lu J."/>
            <person name="Mane S."/>
            <person name="Nagrani S."/>
            <person name="Shallom J.M."/>
            <person name="Shallom S."/>
            <person name="Shukla M."/>
            <person name="Snyder E.E."/>
            <person name="Sobral B.W."/>
            <person name="Wattam A.R."/>
            <person name="Will R."/>
            <person name="Williams K."/>
            <person name="Yoo H."/>
            <person name="Munk C."/>
            <person name="Tapia R."/>
            <person name="Green L."/>
            <person name="Rogers Y."/>
            <person name="Detter J.C."/>
            <person name="Bruce D."/>
            <person name="Brettin T.S."/>
            <person name="Tsolis R."/>
        </authorList>
    </citation>
    <scope>NUCLEOTIDE SEQUENCE [LARGE SCALE GENOMIC DNA]</scope>
    <source>
        <strain evidence="10 11">LMG 3301</strain>
    </source>
</reference>
<protein>
    <recommendedName>
        <fullName evidence="2 7">Superoxide dismutase</fullName>
        <ecNumber evidence="2 7">1.15.1.1</ecNumber>
    </recommendedName>
</protein>
<accession>C4WK23</accession>
<dbReference type="PROSITE" id="PS00088">
    <property type="entry name" value="SOD_MN"/>
    <property type="match status" value="1"/>
</dbReference>
<dbReference type="PRINTS" id="PR01703">
    <property type="entry name" value="MNSODISMTASE"/>
</dbReference>
<feature type="binding site" evidence="6">
    <location>
        <position position="187"/>
    </location>
    <ligand>
        <name>Mn(2+)</name>
        <dbReference type="ChEBI" id="CHEBI:29035"/>
    </ligand>
</feature>
<feature type="binding site" evidence="6">
    <location>
        <position position="100"/>
    </location>
    <ligand>
        <name>Mn(2+)</name>
        <dbReference type="ChEBI" id="CHEBI:29035"/>
    </ligand>
</feature>
<feature type="domain" description="Manganese/iron superoxide dismutase C-terminal" evidence="9">
    <location>
        <begin position="118"/>
        <end position="216"/>
    </location>
</feature>
<evidence type="ECO:0000313" key="11">
    <source>
        <dbReference type="Proteomes" id="UP000004386"/>
    </source>
</evidence>
<feature type="binding site" evidence="6">
    <location>
        <position position="50"/>
    </location>
    <ligand>
        <name>Mn(2+)</name>
        <dbReference type="ChEBI" id="CHEBI:29035"/>
    </ligand>
</feature>
<dbReference type="InterPro" id="IPR019831">
    <property type="entry name" value="Mn/Fe_SOD_N"/>
</dbReference>
<evidence type="ECO:0000256" key="7">
    <source>
        <dbReference type="RuleBase" id="RU000414"/>
    </source>
</evidence>
<dbReference type="GO" id="GO:0004784">
    <property type="term" value="F:superoxide dismutase activity"/>
    <property type="evidence" value="ECO:0007669"/>
    <property type="project" value="UniProtKB-EC"/>
</dbReference>
<dbReference type="EC" id="1.15.1.1" evidence="2 7"/>
<proteinExistence type="inferred from homology"/>
<evidence type="ECO:0000256" key="4">
    <source>
        <dbReference type="ARBA" id="ARBA00023002"/>
    </source>
</evidence>
<dbReference type="PANTHER" id="PTHR42769">
    <property type="entry name" value="SUPEROXIDE DISMUTASE"/>
    <property type="match status" value="1"/>
</dbReference>
<dbReference type="SUPFAM" id="SSF46609">
    <property type="entry name" value="Fe,Mn superoxide dismutase (SOD), N-terminal domain"/>
    <property type="match status" value="1"/>
</dbReference>
<name>C4WK23_9HYPH</name>
<dbReference type="EMBL" id="ACQA01000001">
    <property type="protein sequence ID" value="EEQ95256.1"/>
    <property type="molecule type" value="Genomic_DNA"/>
</dbReference>
<evidence type="ECO:0000259" key="9">
    <source>
        <dbReference type="Pfam" id="PF02777"/>
    </source>
</evidence>
<dbReference type="InterPro" id="IPR036314">
    <property type="entry name" value="SOD_C_sf"/>
</dbReference>
<dbReference type="AlphaFoldDB" id="C4WK23"/>
<dbReference type="HOGENOM" id="CLU_031625_0_0_5"/>
<gene>
    <name evidence="10" type="ORF">OINT_1000615</name>
</gene>